<dbReference type="GO" id="GO:0015031">
    <property type="term" value="P:protein transport"/>
    <property type="evidence" value="ECO:0007669"/>
    <property type="project" value="UniProtKB-KW"/>
</dbReference>
<evidence type="ECO:0000256" key="9">
    <source>
        <dbReference type="ARBA" id="ARBA00023242"/>
    </source>
</evidence>
<feature type="compositionally biased region" description="Acidic residues" evidence="10">
    <location>
        <begin position="289"/>
        <end position="303"/>
    </location>
</feature>
<dbReference type="GO" id="GO:0032502">
    <property type="term" value="P:developmental process"/>
    <property type="evidence" value="ECO:0007669"/>
    <property type="project" value="TreeGrafter"/>
</dbReference>
<dbReference type="GO" id="GO:0005737">
    <property type="term" value="C:cytoplasm"/>
    <property type="evidence" value="ECO:0007669"/>
    <property type="project" value="UniProtKB-SubCell"/>
</dbReference>
<dbReference type="GO" id="GO:0005634">
    <property type="term" value="C:nucleus"/>
    <property type="evidence" value="ECO:0007669"/>
    <property type="project" value="UniProtKB-SubCell"/>
</dbReference>
<sequence>MATIVRVKRRNEDERCDAFIVACKKEKLEIAGSSENADSDALKTIVRFAGTVQNQDDNVVDHVAKTLTKEQLMSNYKQHVPDITNKLRMKAREESRENRYKVVNRFRSIGTINTDETDDKEMTIIDVEDSISCSADRISNDQAKFDYVYDLYYTEMKDFGPDDDFSIFPLEQELVFDNYRDNDFTADQNESEDSNSESNWRNDYPDSDHSNYSFDDDLMREAVQRIKIDGDESDLSSEDSDFVYAVDESDVINYGFKYAKYKAKYIKEVEPSDSSDDNEDEIQIYKNENDDDENDDDIDYNDD</sequence>
<accession>A0AA39F4S5</accession>
<evidence type="ECO:0000313" key="13">
    <source>
        <dbReference type="Proteomes" id="UP001168972"/>
    </source>
</evidence>
<keyword evidence="9" id="KW-0539">Nucleus</keyword>
<evidence type="ECO:0000259" key="11">
    <source>
        <dbReference type="Pfam" id="PF08574"/>
    </source>
</evidence>
<feature type="compositionally biased region" description="Acidic residues" evidence="10">
    <location>
        <begin position="271"/>
        <end position="282"/>
    </location>
</feature>
<reference evidence="12" key="2">
    <citation type="submission" date="2023-03" db="EMBL/GenBank/DDBJ databases">
        <authorList>
            <person name="Inwood S.N."/>
            <person name="Skelly J.G."/>
            <person name="Guhlin J."/>
            <person name="Harrop T.W.R."/>
            <person name="Goldson S.G."/>
            <person name="Dearden P.K."/>
        </authorList>
    </citation>
    <scope>NUCLEOTIDE SEQUENCE</scope>
    <source>
        <strain evidence="12">Lincoln</strain>
        <tissue evidence="12">Whole body</tissue>
    </source>
</reference>
<reference evidence="12" key="1">
    <citation type="journal article" date="2023" name="bioRxiv">
        <title>Scaffold-level genome assemblies of two parasitoid biocontrol wasps reveal the parthenogenesis mechanism and an associated novel virus.</title>
        <authorList>
            <person name="Inwood S."/>
            <person name="Skelly J."/>
            <person name="Guhlin J."/>
            <person name="Harrop T."/>
            <person name="Goldson S."/>
            <person name="Dearden P."/>
        </authorList>
    </citation>
    <scope>NUCLEOTIDE SEQUENCE</scope>
    <source>
        <strain evidence="12">Lincoln</strain>
        <tissue evidence="12">Whole body</tissue>
    </source>
</reference>
<evidence type="ECO:0000256" key="5">
    <source>
        <dbReference type="ARBA" id="ARBA00017036"/>
    </source>
</evidence>
<evidence type="ECO:0000256" key="8">
    <source>
        <dbReference type="ARBA" id="ARBA00022927"/>
    </source>
</evidence>
<comment type="function">
    <text evidence="1">Directs RNA polymerase II nuclear import.</text>
</comment>
<evidence type="ECO:0000313" key="12">
    <source>
        <dbReference type="EMBL" id="KAK0162963.1"/>
    </source>
</evidence>
<evidence type="ECO:0000256" key="3">
    <source>
        <dbReference type="ARBA" id="ARBA00004496"/>
    </source>
</evidence>
<dbReference type="PANTHER" id="PTHR31196">
    <property type="entry name" value="RNA POLYMERASE II NUCLEAR LOCALIZATION PROTEIN SLC7A6OS-RELATED"/>
    <property type="match status" value="1"/>
</dbReference>
<dbReference type="PANTHER" id="PTHR31196:SF2">
    <property type="entry name" value="RNA POLYMERASE II NUCLEAR LOCALIZATION PROTEIN SLC7A6OS-RELATED"/>
    <property type="match status" value="1"/>
</dbReference>
<dbReference type="InterPro" id="IPR013883">
    <property type="entry name" value="TF_Iwr1_dom"/>
</dbReference>
<gene>
    <name evidence="12" type="ORF">PV327_006687</name>
</gene>
<name>A0AA39F4S5_MICHY</name>
<comment type="similarity">
    <text evidence="4">Belongs to the IWR1/SLC7A6OS family.</text>
</comment>
<comment type="caution">
    <text evidence="12">The sequence shown here is derived from an EMBL/GenBank/DDBJ whole genome shotgun (WGS) entry which is preliminary data.</text>
</comment>
<dbReference type="Pfam" id="PF08574">
    <property type="entry name" value="Iwr1"/>
    <property type="match status" value="1"/>
</dbReference>
<keyword evidence="7" id="KW-0963">Cytoplasm</keyword>
<comment type="subcellular location">
    <subcellularLocation>
        <location evidence="3">Cytoplasm</location>
    </subcellularLocation>
    <subcellularLocation>
        <location evidence="2">Nucleus</location>
    </subcellularLocation>
</comment>
<evidence type="ECO:0000256" key="2">
    <source>
        <dbReference type="ARBA" id="ARBA00004123"/>
    </source>
</evidence>
<keyword evidence="8" id="KW-0653">Protein transport</keyword>
<evidence type="ECO:0000256" key="4">
    <source>
        <dbReference type="ARBA" id="ARBA00010218"/>
    </source>
</evidence>
<keyword evidence="6" id="KW-0813">Transport</keyword>
<evidence type="ECO:0000256" key="6">
    <source>
        <dbReference type="ARBA" id="ARBA00022448"/>
    </source>
</evidence>
<protein>
    <recommendedName>
        <fullName evidence="5">Probable RNA polymerase II nuclear localization protein SLC7A6OS</fullName>
    </recommendedName>
</protein>
<feature type="region of interest" description="Disordered" evidence="10">
    <location>
        <begin position="183"/>
        <end position="214"/>
    </location>
</feature>
<feature type="region of interest" description="Disordered" evidence="10">
    <location>
        <begin position="268"/>
        <end position="303"/>
    </location>
</feature>
<dbReference type="AlphaFoldDB" id="A0AA39F4S5"/>
<organism evidence="12 13">
    <name type="scientific">Microctonus hyperodae</name>
    <name type="common">Parasitoid wasp</name>
    <dbReference type="NCBI Taxonomy" id="165561"/>
    <lineage>
        <taxon>Eukaryota</taxon>
        <taxon>Metazoa</taxon>
        <taxon>Ecdysozoa</taxon>
        <taxon>Arthropoda</taxon>
        <taxon>Hexapoda</taxon>
        <taxon>Insecta</taxon>
        <taxon>Pterygota</taxon>
        <taxon>Neoptera</taxon>
        <taxon>Endopterygota</taxon>
        <taxon>Hymenoptera</taxon>
        <taxon>Apocrita</taxon>
        <taxon>Ichneumonoidea</taxon>
        <taxon>Braconidae</taxon>
        <taxon>Euphorinae</taxon>
        <taxon>Microctonus</taxon>
    </lineage>
</organism>
<keyword evidence="13" id="KW-1185">Reference proteome</keyword>
<feature type="domain" description="Transcription factor Iwr1" evidence="11">
    <location>
        <begin position="146"/>
        <end position="208"/>
    </location>
</feature>
<evidence type="ECO:0000256" key="7">
    <source>
        <dbReference type="ARBA" id="ARBA00022490"/>
    </source>
</evidence>
<dbReference type="EMBL" id="JAQQBR010001833">
    <property type="protein sequence ID" value="KAK0162963.1"/>
    <property type="molecule type" value="Genomic_DNA"/>
</dbReference>
<evidence type="ECO:0000256" key="1">
    <source>
        <dbReference type="ARBA" id="ARBA00003202"/>
    </source>
</evidence>
<proteinExistence type="inferred from homology"/>
<evidence type="ECO:0000256" key="10">
    <source>
        <dbReference type="SAM" id="MobiDB-lite"/>
    </source>
</evidence>
<dbReference type="InterPro" id="IPR040218">
    <property type="entry name" value="SLC7A6OS"/>
</dbReference>
<dbReference type="Proteomes" id="UP001168972">
    <property type="component" value="Unassembled WGS sequence"/>
</dbReference>